<evidence type="ECO:0000313" key="2">
    <source>
        <dbReference type="EMBL" id="SUD49518.1"/>
    </source>
</evidence>
<protein>
    <submittedName>
        <fullName evidence="2">Uncharacterized protein</fullName>
    </submittedName>
</protein>
<keyword evidence="3" id="KW-1185">Reference proteome</keyword>
<accession>A0A379JLY7</accession>
<name>A0A379JLY7_9NOCA</name>
<reference evidence="2 3" key="1">
    <citation type="submission" date="2018-06" db="EMBL/GenBank/DDBJ databases">
        <authorList>
            <consortium name="Pathogen Informatics"/>
            <person name="Doyle S."/>
        </authorList>
    </citation>
    <scope>NUCLEOTIDE SEQUENCE [LARGE SCALE GENOMIC DNA]</scope>
    <source>
        <strain evidence="2 3">NCTC1934</strain>
    </source>
</reference>
<keyword evidence="1" id="KW-0472">Membrane</keyword>
<feature type="transmembrane region" description="Helical" evidence="1">
    <location>
        <begin position="6"/>
        <end position="23"/>
    </location>
</feature>
<dbReference type="Proteomes" id="UP000255467">
    <property type="component" value="Unassembled WGS sequence"/>
</dbReference>
<evidence type="ECO:0000313" key="3">
    <source>
        <dbReference type="Proteomes" id="UP000255467"/>
    </source>
</evidence>
<organism evidence="2 3">
    <name type="scientific">Nocardia otitidiscaviarum</name>
    <dbReference type="NCBI Taxonomy" id="1823"/>
    <lineage>
        <taxon>Bacteria</taxon>
        <taxon>Bacillati</taxon>
        <taxon>Actinomycetota</taxon>
        <taxon>Actinomycetes</taxon>
        <taxon>Mycobacteriales</taxon>
        <taxon>Nocardiaceae</taxon>
        <taxon>Nocardia</taxon>
    </lineage>
</organism>
<feature type="transmembrane region" description="Helical" evidence="1">
    <location>
        <begin position="43"/>
        <end position="62"/>
    </location>
</feature>
<sequence length="69" mass="7212">MSMLLIYPAFAVLVVVVVIVVKVRHPAPAPARGRRKRVGRALAGGAVGAAVGMMVAGLLSIAPRRSPRR</sequence>
<proteinExistence type="predicted"/>
<evidence type="ECO:0000256" key="1">
    <source>
        <dbReference type="SAM" id="Phobius"/>
    </source>
</evidence>
<dbReference type="AlphaFoldDB" id="A0A379JLY7"/>
<dbReference type="EMBL" id="UGRY01000008">
    <property type="protein sequence ID" value="SUD49518.1"/>
    <property type="molecule type" value="Genomic_DNA"/>
</dbReference>
<keyword evidence="1" id="KW-0812">Transmembrane</keyword>
<gene>
    <name evidence="2" type="ORF">NCTC1934_06872</name>
</gene>
<keyword evidence="1" id="KW-1133">Transmembrane helix</keyword>